<organism evidence="1">
    <name type="scientific">Rhizophora mucronata</name>
    <name type="common">Asiatic mangrove</name>
    <dbReference type="NCBI Taxonomy" id="61149"/>
    <lineage>
        <taxon>Eukaryota</taxon>
        <taxon>Viridiplantae</taxon>
        <taxon>Streptophyta</taxon>
        <taxon>Embryophyta</taxon>
        <taxon>Tracheophyta</taxon>
        <taxon>Spermatophyta</taxon>
        <taxon>Magnoliopsida</taxon>
        <taxon>eudicotyledons</taxon>
        <taxon>Gunneridae</taxon>
        <taxon>Pentapetalae</taxon>
        <taxon>rosids</taxon>
        <taxon>fabids</taxon>
        <taxon>Malpighiales</taxon>
        <taxon>Rhizophoraceae</taxon>
        <taxon>Rhizophora</taxon>
    </lineage>
</organism>
<proteinExistence type="predicted"/>
<protein>
    <submittedName>
        <fullName evidence="1">Uncharacterized protein</fullName>
    </submittedName>
</protein>
<dbReference type="AlphaFoldDB" id="A0A2P2NMZ6"/>
<sequence length="49" mass="5668">MKNGLASKWESMKNGFQNFKANIGNKKFLPLCQIQETRLMGLVTHQWSL</sequence>
<accession>A0A2P2NMZ6</accession>
<evidence type="ECO:0000313" key="1">
    <source>
        <dbReference type="EMBL" id="MBX43869.1"/>
    </source>
</evidence>
<reference evidence="1" key="1">
    <citation type="submission" date="2018-02" db="EMBL/GenBank/DDBJ databases">
        <title>Rhizophora mucronata_Transcriptome.</title>
        <authorList>
            <person name="Meera S.P."/>
            <person name="Sreeshan A."/>
            <person name="Augustine A."/>
        </authorList>
    </citation>
    <scope>NUCLEOTIDE SEQUENCE</scope>
    <source>
        <tissue evidence="1">Leaf</tissue>
    </source>
</reference>
<dbReference type="EMBL" id="GGEC01063385">
    <property type="protein sequence ID" value="MBX43869.1"/>
    <property type="molecule type" value="Transcribed_RNA"/>
</dbReference>
<name>A0A2P2NMZ6_RHIMU</name>